<dbReference type="InterPro" id="IPR001223">
    <property type="entry name" value="Glyco_hydro18_cat"/>
</dbReference>
<evidence type="ECO:0000313" key="12">
    <source>
        <dbReference type="Proteomes" id="UP000053424"/>
    </source>
</evidence>
<evidence type="ECO:0000259" key="10">
    <source>
        <dbReference type="PROSITE" id="PS51910"/>
    </source>
</evidence>
<dbReference type="Proteomes" id="UP000053424">
    <property type="component" value="Unassembled WGS sequence"/>
</dbReference>
<keyword evidence="6" id="KW-0624">Polysaccharide degradation</keyword>
<dbReference type="Gene3D" id="3.10.50.10">
    <property type="match status" value="1"/>
</dbReference>
<dbReference type="OrthoDB" id="73875at2759"/>
<keyword evidence="4" id="KW-0119">Carbohydrate metabolism</keyword>
<dbReference type="Gene3D" id="3.20.20.80">
    <property type="entry name" value="Glycosidases"/>
    <property type="match status" value="1"/>
</dbReference>
<evidence type="ECO:0000256" key="3">
    <source>
        <dbReference type="ARBA" id="ARBA00023024"/>
    </source>
</evidence>
<sequence>MGAFVTITKHTTTSKPYPHVLYVVEFVLEGTHVVIERRYSEFVALHEALGDEFPIPPKRLLLTSLIPSAWVDDELIAERKAGLAKYLSALLWSPEYQKAAVFQDFITRNGINPASGVDFEDVLPSVFLGNHGALSKNLAMGGFLSAAHYPEWAMDSIPPESLDYSRFDILFFGFVTPNASSTIEWALDVISKLKRLIQSAKLSGAGTKIVLSIGGWEGSQWFSHVCSTAVNRMTFVEAVVNAVKTYDLDGIDIDWEFPNSKGSGNPYSPNDAANFLHLIQSLRTALGSSKIISAAVGHTPWLGSNGLPLTDVSSFAENLNFIHIMNYSVWATSSPGANSPLYNSGNLQSTAEAAFSKWSGARFPASQIMLGLPLFGYVFKSRKTSLDAGKRLAMDYSVNALKDAAVKFKGAHEETLVEDSSDVMRPRLTLASWWGRPVPFKSIVKAGALVKRFDGNYGQGDGYNLAWDDASATPYLFNHDKKTLVTFDNTRSLAAKVKFAQANGMAGCSTWSLDQDDGYTLHDVIRTAMGK</sequence>
<dbReference type="EMBL" id="KN831794">
    <property type="protein sequence ID" value="KIM37879.1"/>
    <property type="molecule type" value="Genomic_DNA"/>
</dbReference>
<evidence type="ECO:0000256" key="6">
    <source>
        <dbReference type="ARBA" id="ARBA00023326"/>
    </source>
</evidence>
<dbReference type="HOGENOM" id="CLU_002833_6_2_1"/>
<dbReference type="InterPro" id="IPR017853">
    <property type="entry name" value="GH"/>
</dbReference>
<evidence type="ECO:0000256" key="5">
    <source>
        <dbReference type="ARBA" id="ARBA00023295"/>
    </source>
</evidence>
<protein>
    <submittedName>
        <fullName evidence="11">Glycoside hydrolase family 18 protein</fullName>
    </submittedName>
</protein>
<dbReference type="GO" id="GO:0005576">
    <property type="term" value="C:extracellular region"/>
    <property type="evidence" value="ECO:0007669"/>
    <property type="project" value="TreeGrafter"/>
</dbReference>
<dbReference type="Gene3D" id="3.30.1520.10">
    <property type="entry name" value="Phox-like domain"/>
    <property type="match status" value="1"/>
</dbReference>
<reference evidence="11 12" key="1">
    <citation type="submission" date="2014-04" db="EMBL/GenBank/DDBJ databases">
        <authorList>
            <consortium name="DOE Joint Genome Institute"/>
            <person name="Kuo A."/>
            <person name="Gay G."/>
            <person name="Dore J."/>
            <person name="Kohler A."/>
            <person name="Nagy L.G."/>
            <person name="Floudas D."/>
            <person name="Copeland A."/>
            <person name="Barry K.W."/>
            <person name="Cichocki N."/>
            <person name="Veneault-Fourrey C."/>
            <person name="LaButti K."/>
            <person name="Lindquist E.A."/>
            <person name="Lipzen A."/>
            <person name="Lundell T."/>
            <person name="Morin E."/>
            <person name="Murat C."/>
            <person name="Sun H."/>
            <person name="Tunlid A."/>
            <person name="Henrissat B."/>
            <person name="Grigoriev I.V."/>
            <person name="Hibbett D.S."/>
            <person name="Martin F."/>
            <person name="Nordberg H.P."/>
            <person name="Cantor M.N."/>
            <person name="Hua S.X."/>
        </authorList>
    </citation>
    <scope>NUCLEOTIDE SEQUENCE [LARGE SCALE GENOMIC DNA]</scope>
    <source>
        <strain evidence="12">h7</strain>
    </source>
</reference>
<evidence type="ECO:0000256" key="8">
    <source>
        <dbReference type="RuleBase" id="RU004453"/>
    </source>
</evidence>
<comment type="catalytic activity">
    <reaction evidence="1">
        <text>Random endo-hydrolysis of N-acetyl-beta-D-glucosaminide (1-&gt;4)-beta-linkages in chitin and chitodextrins.</text>
        <dbReference type="EC" id="3.2.1.14"/>
    </reaction>
</comment>
<dbReference type="InterPro" id="IPR011583">
    <property type="entry name" value="Chitinase_II/V-like_cat"/>
</dbReference>
<feature type="domain" description="GH18" evidence="10">
    <location>
        <begin position="143"/>
        <end position="531"/>
    </location>
</feature>
<dbReference type="SUPFAM" id="SSF51445">
    <property type="entry name" value="(Trans)glycosidases"/>
    <property type="match status" value="1"/>
</dbReference>
<dbReference type="PROSITE" id="PS51910">
    <property type="entry name" value="GH18_2"/>
    <property type="match status" value="1"/>
</dbReference>
<evidence type="ECO:0000259" key="9">
    <source>
        <dbReference type="PROSITE" id="PS50195"/>
    </source>
</evidence>
<dbReference type="PANTHER" id="PTHR11177:SF317">
    <property type="entry name" value="CHITINASE 12-RELATED"/>
    <property type="match status" value="1"/>
</dbReference>
<dbReference type="GO" id="GO:0008843">
    <property type="term" value="F:endochitinase activity"/>
    <property type="evidence" value="ECO:0007669"/>
    <property type="project" value="UniProtKB-EC"/>
</dbReference>
<gene>
    <name evidence="11" type="ORF">M413DRAFT_448150</name>
</gene>
<reference evidence="12" key="2">
    <citation type="submission" date="2015-01" db="EMBL/GenBank/DDBJ databases">
        <title>Evolutionary Origins and Diversification of the Mycorrhizal Mutualists.</title>
        <authorList>
            <consortium name="DOE Joint Genome Institute"/>
            <consortium name="Mycorrhizal Genomics Consortium"/>
            <person name="Kohler A."/>
            <person name="Kuo A."/>
            <person name="Nagy L.G."/>
            <person name="Floudas D."/>
            <person name="Copeland A."/>
            <person name="Barry K.W."/>
            <person name="Cichocki N."/>
            <person name="Veneault-Fourrey C."/>
            <person name="LaButti K."/>
            <person name="Lindquist E.A."/>
            <person name="Lipzen A."/>
            <person name="Lundell T."/>
            <person name="Morin E."/>
            <person name="Murat C."/>
            <person name="Riley R."/>
            <person name="Ohm R."/>
            <person name="Sun H."/>
            <person name="Tunlid A."/>
            <person name="Henrissat B."/>
            <person name="Grigoriev I.V."/>
            <person name="Hibbett D.S."/>
            <person name="Martin F."/>
        </authorList>
    </citation>
    <scope>NUCLEOTIDE SEQUENCE [LARGE SCALE GENOMIC DNA]</scope>
    <source>
        <strain evidence="12">h7</strain>
    </source>
</reference>
<dbReference type="GO" id="GO:0008061">
    <property type="term" value="F:chitin binding"/>
    <property type="evidence" value="ECO:0007669"/>
    <property type="project" value="InterPro"/>
</dbReference>
<dbReference type="AlphaFoldDB" id="A0A0C3C0S1"/>
<keyword evidence="2 7" id="KW-0378">Hydrolase</keyword>
<dbReference type="Pfam" id="PF00704">
    <property type="entry name" value="Glyco_hydro_18"/>
    <property type="match status" value="1"/>
</dbReference>
<dbReference type="InterPro" id="IPR001579">
    <property type="entry name" value="Glyco_hydro_18_chit_AS"/>
</dbReference>
<dbReference type="PROSITE" id="PS01095">
    <property type="entry name" value="GH18_1"/>
    <property type="match status" value="1"/>
</dbReference>
<dbReference type="GO" id="GO:0000272">
    <property type="term" value="P:polysaccharide catabolic process"/>
    <property type="evidence" value="ECO:0007669"/>
    <property type="project" value="UniProtKB-KW"/>
</dbReference>
<dbReference type="PANTHER" id="PTHR11177">
    <property type="entry name" value="CHITINASE"/>
    <property type="match status" value="1"/>
</dbReference>
<dbReference type="PROSITE" id="PS50195">
    <property type="entry name" value="PX"/>
    <property type="match status" value="1"/>
</dbReference>
<dbReference type="GO" id="GO:0035091">
    <property type="term" value="F:phosphatidylinositol binding"/>
    <property type="evidence" value="ECO:0007669"/>
    <property type="project" value="InterPro"/>
</dbReference>
<comment type="similarity">
    <text evidence="8">Belongs to the glycosyl hydrolase 18 family.</text>
</comment>
<dbReference type="InterPro" id="IPR001683">
    <property type="entry name" value="PX_dom"/>
</dbReference>
<proteinExistence type="inferred from homology"/>
<dbReference type="SMART" id="SM00636">
    <property type="entry name" value="Glyco_18"/>
    <property type="match status" value="1"/>
</dbReference>
<keyword evidence="12" id="KW-1185">Reference proteome</keyword>
<dbReference type="Pfam" id="PF00787">
    <property type="entry name" value="PX"/>
    <property type="match status" value="1"/>
</dbReference>
<organism evidence="11 12">
    <name type="scientific">Hebeloma cylindrosporum</name>
    <dbReference type="NCBI Taxonomy" id="76867"/>
    <lineage>
        <taxon>Eukaryota</taxon>
        <taxon>Fungi</taxon>
        <taxon>Dikarya</taxon>
        <taxon>Basidiomycota</taxon>
        <taxon>Agaricomycotina</taxon>
        <taxon>Agaricomycetes</taxon>
        <taxon>Agaricomycetidae</taxon>
        <taxon>Agaricales</taxon>
        <taxon>Agaricineae</taxon>
        <taxon>Hymenogastraceae</taxon>
        <taxon>Hebeloma</taxon>
    </lineage>
</organism>
<keyword evidence="3" id="KW-0146">Chitin degradation</keyword>
<name>A0A0C3C0S1_HEBCY</name>
<dbReference type="InterPro" id="IPR029070">
    <property type="entry name" value="Chitinase_insertion_sf"/>
</dbReference>
<evidence type="ECO:0000313" key="11">
    <source>
        <dbReference type="EMBL" id="KIM37879.1"/>
    </source>
</evidence>
<evidence type="ECO:0000256" key="2">
    <source>
        <dbReference type="ARBA" id="ARBA00022801"/>
    </source>
</evidence>
<evidence type="ECO:0000256" key="4">
    <source>
        <dbReference type="ARBA" id="ARBA00023277"/>
    </source>
</evidence>
<dbReference type="SMART" id="SM00312">
    <property type="entry name" value="PX"/>
    <property type="match status" value="1"/>
</dbReference>
<evidence type="ECO:0000256" key="1">
    <source>
        <dbReference type="ARBA" id="ARBA00000822"/>
    </source>
</evidence>
<accession>A0A0C3C0S1</accession>
<dbReference type="InterPro" id="IPR036871">
    <property type="entry name" value="PX_dom_sf"/>
</dbReference>
<dbReference type="SUPFAM" id="SSF64268">
    <property type="entry name" value="PX domain"/>
    <property type="match status" value="1"/>
</dbReference>
<evidence type="ECO:0000256" key="7">
    <source>
        <dbReference type="RuleBase" id="RU000489"/>
    </source>
</evidence>
<dbReference type="GO" id="GO:0006032">
    <property type="term" value="P:chitin catabolic process"/>
    <property type="evidence" value="ECO:0007669"/>
    <property type="project" value="UniProtKB-KW"/>
</dbReference>
<dbReference type="InterPro" id="IPR050314">
    <property type="entry name" value="Glycosyl_Hydrlase_18"/>
</dbReference>
<feature type="domain" description="PX" evidence="9">
    <location>
        <begin position="1"/>
        <end position="112"/>
    </location>
</feature>
<dbReference type="STRING" id="686832.A0A0C3C0S1"/>
<keyword evidence="5 7" id="KW-0326">Glycosidase</keyword>